<name>A0A8H4KRY4_9HYPO</name>
<dbReference type="OrthoDB" id="3037908at2759"/>
<dbReference type="SMART" id="SM00906">
    <property type="entry name" value="Fungal_trans"/>
    <property type="match status" value="1"/>
</dbReference>
<keyword evidence="5" id="KW-0804">Transcription</keyword>
<accession>A0A8H4KRY4</accession>
<evidence type="ECO:0000256" key="2">
    <source>
        <dbReference type="ARBA" id="ARBA00022723"/>
    </source>
</evidence>
<keyword evidence="3" id="KW-0805">Transcription regulation</keyword>
<evidence type="ECO:0000259" key="7">
    <source>
        <dbReference type="PROSITE" id="PS50048"/>
    </source>
</evidence>
<dbReference type="PANTHER" id="PTHR47338">
    <property type="entry name" value="ZN(II)2CYS6 TRANSCRIPTION FACTOR (EUROFUNG)-RELATED"/>
    <property type="match status" value="1"/>
</dbReference>
<dbReference type="GO" id="GO:0008270">
    <property type="term" value="F:zinc ion binding"/>
    <property type="evidence" value="ECO:0007669"/>
    <property type="project" value="InterPro"/>
</dbReference>
<dbReference type="SMART" id="SM00066">
    <property type="entry name" value="GAL4"/>
    <property type="match status" value="1"/>
</dbReference>
<proteinExistence type="predicted"/>
<dbReference type="CDD" id="cd00067">
    <property type="entry name" value="GAL4"/>
    <property type="match status" value="1"/>
</dbReference>
<dbReference type="CDD" id="cd12148">
    <property type="entry name" value="fungal_TF_MHR"/>
    <property type="match status" value="1"/>
</dbReference>
<feature type="domain" description="Zn(2)-C6 fungal-type" evidence="7">
    <location>
        <begin position="12"/>
        <end position="42"/>
    </location>
</feature>
<dbReference type="InterPro" id="IPR036864">
    <property type="entry name" value="Zn2-C6_fun-type_DNA-bd_sf"/>
</dbReference>
<gene>
    <name evidence="8" type="ORF">F53441_2862</name>
</gene>
<dbReference type="GO" id="GO:0003677">
    <property type="term" value="F:DNA binding"/>
    <property type="evidence" value="ECO:0007669"/>
    <property type="project" value="UniProtKB-KW"/>
</dbReference>
<comment type="caution">
    <text evidence="8">The sequence shown here is derived from an EMBL/GenBank/DDBJ whole genome shotgun (WGS) entry which is preliminary data.</text>
</comment>
<dbReference type="InterPro" id="IPR050815">
    <property type="entry name" value="TF_fung"/>
</dbReference>
<evidence type="ECO:0000256" key="1">
    <source>
        <dbReference type="ARBA" id="ARBA00004123"/>
    </source>
</evidence>
<organism evidence="8 9">
    <name type="scientific">Fusarium austroafricanum</name>
    <dbReference type="NCBI Taxonomy" id="2364996"/>
    <lineage>
        <taxon>Eukaryota</taxon>
        <taxon>Fungi</taxon>
        <taxon>Dikarya</taxon>
        <taxon>Ascomycota</taxon>
        <taxon>Pezizomycotina</taxon>
        <taxon>Sordariomycetes</taxon>
        <taxon>Hypocreomycetidae</taxon>
        <taxon>Hypocreales</taxon>
        <taxon>Nectriaceae</taxon>
        <taxon>Fusarium</taxon>
        <taxon>Fusarium concolor species complex</taxon>
    </lineage>
</organism>
<keyword evidence="4" id="KW-0238">DNA-binding</keyword>
<evidence type="ECO:0000313" key="9">
    <source>
        <dbReference type="Proteomes" id="UP000605986"/>
    </source>
</evidence>
<dbReference type="Pfam" id="PF04082">
    <property type="entry name" value="Fungal_trans"/>
    <property type="match status" value="1"/>
</dbReference>
<dbReference type="Gene3D" id="4.10.240.10">
    <property type="entry name" value="Zn(2)-C6 fungal-type DNA-binding domain"/>
    <property type="match status" value="1"/>
</dbReference>
<evidence type="ECO:0000256" key="4">
    <source>
        <dbReference type="ARBA" id="ARBA00023125"/>
    </source>
</evidence>
<evidence type="ECO:0000313" key="8">
    <source>
        <dbReference type="EMBL" id="KAF4454628.1"/>
    </source>
</evidence>
<keyword evidence="6" id="KW-0539">Nucleus</keyword>
<dbReference type="Pfam" id="PF00172">
    <property type="entry name" value="Zn_clus"/>
    <property type="match status" value="1"/>
</dbReference>
<dbReference type="AlphaFoldDB" id="A0A8H4KRY4"/>
<dbReference type="SUPFAM" id="SSF57701">
    <property type="entry name" value="Zn2/Cys6 DNA-binding domain"/>
    <property type="match status" value="1"/>
</dbReference>
<dbReference type="GO" id="GO:0006351">
    <property type="term" value="P:DNA-templated transcription"/>
    <property type="evidence" value="ECO:0007669"/>
    <property type="project" value="InterPro"/>
</dbReference>
<dbReference type="GO" id="GO:0000981">
    <property type="term" value="F:DNA-binding transcription factor activity, RNA polymerase II-specific"/>
    <property type="evidence" value="ECO:0007669"/>
    <property type="project" value="InterPro"/>
</dbReference>
<keyword evidence="9" id="KW-1185">Reference proteome</keyword>
<dbReference type="PROSITE" id="PS50048">
    <property type="entry name" value="ZN2_CY6_FUNGAL_2"/>
    <property type="match status" value="1"/>
</dbReference>
<sequence length="545" mass="60658">MATGIRQQPGLACEECRRRKARCDRTRPQCATCAEAGTACVVIDKRPPRGPKKGQIKALKNRVASLEWQLYGQSGPIAYETADLVSDATQAQIATPESLINIPLHEMDDGFLATDTSWAFLNGGPALEDLPELPSLAPISLSPYSDLNSSNHASNNIFTTPMSSTASSSRLYTPPTPTIVKELNMSERVRANFTLSKALYTQTRQMLNELDTLDSDTVQIEHIQAGLLVAHYEYLRVYEHQAMLTTGRTFRLIQMSRLYDIDGTLGSPSLSSMTPAVSFSETEEKRRTFWLAFAFDRFLSTRNEWPLTLHEETICTRLPAPETNFQNNQPIQMEFLSEIMSNGSSNSLSPFAECIVLSALYGRCMNHRRLVQAAIASGNVSTDIWKRLEWLSCALDNRSQRYFQPTTAGLSLVERDSMLAFSHMLAHSSVIYLYDTTKSIPFLLGNSPWQPLTVSLEQKAYHSARYIAGLAAAVPRLEYFKVHPFAPNALSSASTFLMSHANTSGISPSFEDGSVELEQLLNAVRSLKEFNLLAQDVLRMLESGR</sequence>
<evidence type="ECO:0000256" key="3">
    <source>
        <dbReference type="ARBA" id="ARBA00023015"/>
    </source>
</evidence>
<evidence type="ECO:0000256" key="6">
    <source>
        <dbReference type="ARBA" id="ARBA00023242"/>
    </source>
</evidence>
<dbReference type="GO" id="GO:0005634">
    <property type="term" value="C:nucleus"/>
    <property type="evidence" value="ECO:0007669"/>
    <property type="project" value="UniProtKB-SubCell"/>
</dbReference>
<reference evidence="8" key="1">
    <citation type="submission" date="2020-01" db="EMBL/GenBank/DDBJ databases">
        <title>Identification and distribution of gene clusters putatively required for synthesis of sphingolipid metabolism inhibitors in phylogenetically diverse species of the filamentous fungus Fusarium.</title>
        <authorList>
            <person name="Kim H.-S."/>
            <person name="Busman M."/>
            <person name="Brown D.W."/>
            <person name="Divon H."/>
            <person name="Uhlig S."/>
            <person name="Proctor R.H."/>
        </authorList>
    </citation>
    <scope>NUCLEOTIDE SEQUENCE</scope>
    <source>
        <strain evidence="8">NRRL 53441</strain>
    </source>
</reference>
<dbReference type="PANTHER" id="PTHR47338:SF3">
    <property type="entry name" value="C6 FINGER DOMAIN TRANSCRIPTION FACTOR DBAA-RELATED"/>
    <property type="match status" value="1"/>
</dbReference>
<comment type="subcellular location">
    <subcellularLocation>
        <location evidence="1">Nucleus</location>
    </subcellularLocation>
</comment>
<protein>
    <submittedName>
        <fullName evidence="8">Citrinin biosynthesis transcriptional activator</fullName>
    </submittedName>
</protein>
<dbReference type="Proteomes" id="UP000605986">
    <property type="component" value="Unassembled WGS sequence"/>
</dbReference>
<evidence type="ECO:0000256" key="5">
    <source>
        <dbReference type="ARBA" id="ARBA00023163"/>
    </source>
</evidence>
<dbReference type="EMBL" id="JAADJG010000118">
    <property type="protein sequence ID" value="KAF4454628.1"/>
    <property type="molecule type" value="Genomic_DNA"/>
</dbReference>
<dbReference type="InterPro" id="IPR001138">
    <property type="entry name" value="Zn2Cys6_DnaBD"/>
</dbReference>
<keyword evidence="2" id="KW-0479">Metal-binding</keyword>
<dbReference type="PROSITE" id="PS00463">
    <property type="entry name" value="ZN2_CY6_FUNGAL_1"/>
    <property type="match status" value="1"/>
</dbReference>
<dbReference type="InterPro" id="IPR007219">
    <property type="entry name" value="XnlR_reg_dom"/>
</dbReference>